<feature type="transmembrane region" description="Helical" evidence="1">
    <location>
        <begin position="48"/>
        <end position="71"/>
    </location>
</feature>
<evidence type="ECO:0000313" key="3">
    <source>
        <dbReference type="Proteomes" id="UP001058974"/>
    </source>
</evidence>
<evidence type="ECO:0000313" key="2">
    <source>
        <dbReference type="EMBL" id="KAI5397112.1"/>
    </source>
</evidence>
<reference evidence="2 3" key="1">
    <citation type="journal article" date="2022" name="Nat. Genet.">
        <title>Improved pea reference genome and pan-genome highlight genomic features and evolutionary characteristics.</title>
        <authorList>
            <person name="Yang T."/>
            <person name="Liu R."/>
            <person name="Luo Y."/>
            <person name="Hu S."/>
            <person name="Wang D."/>
            <person name="Wang C."/>
            <person name="Pandey M.K."/>
            <person name="Ge S."/>
            <person name="Xu Q."/>
            <person name="Li N."/>
            <person name="Li G."/>
            <person name="Huang Y."/>
            <person name="Saxena R.K."/>
            <person name="Ji Y."/>
            <person name="Li M."/>
            <person name="Yan X."/>
            <person name="He Y."/>
            <person name="Liu Y."/>
            <person name="Wang X."/>
            <person name="Xiang C."/>
            <person name="Varshney R.K."/>
            <person name="Ding H."/>
            <person name="Gao S."/>
            <person name="Zong X."/>
        </authorList>
    </citation>
    <scope>NUCLEOTIDE SEQUENCE [LARGE SCALE GENOMIC DNA]</scope>
    <source>
        <strain evidence="2 3">cv. Zhongwan 6</strain>
    </source>
</reference>
<organism evidence="2 3">
    <name type="scientific">Pisum sativum</name>
    <name type="common">Garden pea</name>
    <name type="synonym">Lathyrus oleraceus</name>
    <dbReference type="NCBI Taxonomy" id="3888"/>
    <lineage>
        <taxon>Eukaryota</taxon>
        <taxon>Viridiplantae</taxon>
        <taxon>Streptophyta</taxon>
        <taxon>Embryophyta</taxon>
        <taxon>Tracheophyta</taxon>
        <taxon>Spermatophyta</taxon>
        <taxon>Magnoliopsida</taxon>
        <taxon>eudicotyledons</taxon>
        <taxon>Gunneridae</taxon>
        <taxon>Pentapetalae</taxon>
        <taxon>rosids</taxon>
        <taxon>fabids</taxon>
        <taxon>Fabales</taxon>
        <taxon>Fabaceae</taxon>
        <taxon>Papilionoideae</taxon>
        <taxon>50 kb inversion clade</taxon>
        <taxon>NPAAA clade</taxon>
        <taxon>Hologalegina</taxon>
        <taxon>IRL clade</taxon>
        <taxon>Fabeae</taxon>
        <taxon>Lathyrus</taxon>
    </lineage>
</organism>
<keyword evidence="3" id="KW-1185">Reference proteome</keyword>
<dbReference type="AlphaFoldDB" id="A0A9D4W8P6"/>
<evidence type="ECO:0000256" key="1">
    <source>
        <dbReference type="SAM" id="Phobius"/>
    </source>
</evidence>
<dbReference type="EMBL" id="JAMSHJ010000006">
    <property type="protein sequence ID" value="KAI5397112.1"/>
    <property type="molecule type" value="Genomic_DNA"/>
</dbReference>
<gene>
    <name evidence="2" type="ORF">KIW84_063079</name>
</gene>
<proteinExistence type="predicted"/>
<name>A0A9D4W8P6_PEA</name>
<sequence>MPRRKLARCLHKSTLQPQHRFRFNITAELCRISTDTLSANIDPMFLRLTFIAVCFHLWMLFLQAILFAVVLESCCKNEGKNVNRASQFQAKEVYRKKNTKLISDVSVEVSSTQGGGKAMVESNDTIAAVTLDEEPIRHCMSNNIREYIMTDTALSMQEYVNSGELQTSSSPNTDINMICEKPGASDCLTVVDIDKELKDSQVWSDYAPDTYFKASEVKTVALAMKELHLNTERLFLPAIGLLLVHFLI</sequence>
<dbReference type="Gramene" id="Psat06G0307900-T1">
    <property type="protein sequence ID" value="KAI5397112.1"/>
    <property type="gene ID" value="KIW84_063079"/>
</dbReference>
<keyword evidence="1" id="KW-0472">Membrane</keyword>
<keyword evidence="1" id="KW-1133">Transmembrane helix</keyword>
<dbReference type="Proteomes" id="UP001058974">
    <property type="component" value="Chromosome 6"/>
</dbReference>
<protein>
    <submittedName>
        <fullName evidence="2">Uncharacterized protein</fullName>
    </submittedName>
</protein>
<comment type="caution">
    <text evidence="2">The sequence shown here is derived from an EMBL/GenBank/DDBJ whole genome shotgun (WGS) entry which is preliminary data.</text>
</comment>
<keyword evidence="1" id="KW-0812">Transmembrane</keyword>
<accession>A0A9D4W8P6</accession>